<dbReference type="GO" id="GO:0006351">
    <property type="term" value="P:DNA-templated transcription"/>
    <property type="evidence" value="ECO:0007669"/>
    <property type="project" value="InterPro"/>
</dbReference>
<dbReference type="InterPro" id="IPR044893">
    <property type="entry name" value="RNA_pol_Rpb1_clamp_domain"/>
</dbReference>
<dbReference type="InterPro" id="IPR047107">
    <property type="entry name" value="DNA-dir_RNA_pol1_lsu_C"/>
</dbReference>
<evidence type="ECO:0000256" key="6">
    <source>
        <dbReference type="ARBA" id="ARBA00022723"/>
    </source>
</evidence>
<dbReference type="GO" id="GO:0005736">
    <property type="term" value="C:RNA polymerase I complex"/>
    <property type="evidence" value="ECO:0007669"/>
    <property type="project" value="TreeGrafter"/>
</dbReference>
<feature type="compositionally biased region" description="Acidic residues" evidence="13">
    <location>
        <begin position="1356"/>
        <end position="1367"/>
    </location>
</feature>
<feature type="region of interest" description="Disordered" evidence="13">
    <location>
        <begin position="747"/>
        <end position="778"/>
    </location>
</feature>
<reference evidence="15" key="1">
    <citation type="submission" date="2022-04" db="EMBL/GenBank/DDBJ databases">
        <title>Carnegiea gigantea Genome sequencing and assembly v2.</title>
        <authorList>
            <person name="Copetti D."/>
            <person name="Sanderson M.J."/>
            <person name="Burquez A."/>
            <person name="Wojciechowski M.F."/>
        </authorList>
    </citation>
    <scope>NUCLEOTIDE SEQUENCE</scope>
    <source>
        <strain evidence="15">SGP5-SGP5p</strain>
        <tissue evidence="15">Aerial part</tissue>
    </source>
</reference>
<gene>
    <name evidence="15" type="ORF">Cgig2_000194</name>
</gene>
<keyword evidence="9 12" id="KW-0804">Transcription</keyword>
<dbReference type="Gene3D" id="4.10.860.120">
    <property type="entry name" value="RNA polymerase II, clamp domain"/>
    <property type="match status" value="1"/>
</dbReference>
<keyword evidence="4 12" id="KW-0808">Transferase</keyword>
<dbReference type="Proteomes" id="UP001153076">
    <property type="component" value="Unassembled WGS sequence"/>
</dbReference>
<dbReference type="Gene3D" id="1.10.132.30">
    <property type="match status" value="1"/>
</dbReference>
<dbReference type="Pfam" id="PF04998">
    <property type="entry name" value="RNA_pol_Rpb1_5"/>
    <property type="match status" value="1"/>
</dbReference>
<keyword evidence="5 12" id="KW-0548">Nucleotidyltransferase</keyword>
<feature type="region of interest" description="Disordered" evidence="13">
    <location>
        <begin position="1344"/>
        <end position="1393"/>
    </location>
</feature>
<dbReference type="GO" id="GO:0046872">
    <property type="term" value="F:metal ion binding"/>
    <property type="evidence" value="ECO:0007669"/>
    <property type="project" value="UniProtKB-KW"/>
</dbReference>
<dbReference type="InterPro" id="IPR006592">
    <property type="entry name" value="RNA_pol_N"/>
</dbReference>
<dbReference type="Pfam" id="PF04997">
    <property type="entry name" value="RNA_pol_Rpb1_1"/>
    <property type="match status" value="1"/>
</dbReference>
<evidence type="ECO:0000256" key="4">
    <source>
        <dbReference type="ARBA" id="ARBA00022679"/>
    </source>
</evidence>
<dbReference type="SUPFAM" id="SSF64484">
    <property type="entry name" value="beta and beta-prime subunits of DNA dependent RNA-polymerase"/>
    <property type="match status" value="1"/>
</dbReference>
<dbReference type="Gene3D" id="1.10.150.390">
    <property type="match status" value="1"/>
</dbReference>
<evidence type="ECO:0000256" key="3">
    <source>
        <dbReference type="ARBA" id="ARBA00022478"/>
    </source>
</evidence>
<keyword evidence="7" id="KW-0862">Zinc</keyword>
<evidence type="ECO:0000313" key="15">
    <source>
        <dbReference type="EMBL" id="KAJ8445882.1"/>
    </source>
</evidence>
<dbReference type="Gene3D" id="2.40.40.20">
    <property type="match status" value="1"/>
</dbReference>
<organism evidence="15 16">
    <name type="scientific">Carnegiea gigantea</name>
    <dbReference type="NCBI Taxonomy" id="171969"/>
    <lineage>
        <taxon>Eukaryota</taxon>
        <taxon>Viridiplantae</taxon>
        <taxon>Streptophyta</taxon>
        <taxon>Embryophyta</taxon>
        <taxon>Tracheophyta</taxon>
        <taxon>Spermatophyta</taxon>
        <taxon>Magnoliopsida</taxon>
        <taxon>eudicotyledons</taxon>
        <taxon>Gunneridae</taxon>
        <taxon>Pentapetalae</taxon>
        <taxon>Caryophyllales</taxon>
        <taxon>Cactineae</taxon>
        <taxon>Cactaceae</taxon>
        <taxon>Cactoideae</taxon>
        <taxon>Echinocereeae</taxon>
        <taxon>Carnegiea</taxon>
    </lineage>
</organism>
<dbReference type="Pfam" id="PF05000">
    <property type="entry name" value="RNA_pol_Rpb1_4"/>
    <property type="match status" value="1"/>
</dbReference>
<feature type="region of interest" description="Disordered" evidence="13">
    <location>
        <begin position="245"/>
        <end position="281"/>
    </location>
</feature>
<evidence type="ECO:0000259" key="14">
    <source>
        <dbReference type="SMART" id="SM00663"/>
    </source>
</evidence>
<keyword evidence="6" id="KW-0479">Metal-binding</keyword>
<proteinExistence type="inferred from homology"/>
<dbReference type="SMART" id="SM00663">
    <property type="entry name" value="RPOLA_N"/>
    <property type="match status" value="1"/>
</dbReference>
<dbReference type="Pfam" id="PF04983">
    <property type="entry name" value="RNA_pol_Rpb1_3"/>
    <property type="match status" value="1"/>
</dbReference>
<comment type="caution">
    <text evidence="15">The sequence shown here is derived from an EMBL/GenBank/DDBJ whole genome shotgun (WGS) entry which is preliminary data.</text>
</comment>
<evidence type="ECO:0000256" key="7">
    <source>
        <dbReference type="ARBA" id="ARBA00022833"/>
    </source>
</evidence>
<dbReference type="EC" id="2.7.7.6" evidence="12"/>
<evidence type="ECO:0000256" key="13">
    <source>
        <dbReference type="SAM" id="MobiDB-lite"/>
    </source>
</evidence>
<dbReference type="InterPro" id="IPR038120">
    <property type="entry name" value="Rpb1_funnel_sf"/>
</dbReference>
<dbReference type="InterPro" id="IPR015699">
    <property type="entry name" value="DNA-dir_RNA_pol1_lsu_N"/>
</dbReference>
<sequence>MAQPTTEVATETVKAVWFGFMTDEEVRKRSFRKVTNPNLLNTVGVPEAGGLYDPALGPLDEHLPCKSCGQRGFYCPGHCGHIDLVSVVYHPLLFNILYSLLQNTCFFCFHFRVEPEEVEACVSKLNLIRKGDIIGARRLETAVSISTIDMIEECDSSLHVGGLYERPKDVDQRQWTSFQLTEAFSVLNGFLKKRTARCKRCKAKNPATTKPTFGWIHMNGLSAEQIKANIIRGCKLDGIADGDDKSASEVEDAESPFSQGDITSGQASNKRSKKKDELKSEFLKQQKSRSFLPSEVRAILERLWENEAPLCSFICDIQGHQPSQKNAGYLMFFLKTIVVPPTKFRPPSKGAESVMEHPQTVLLGKVLSSNISLGNAYEQRSDHSTIIIRWLNLQQSINILFDSKSAAGIGQKEMASGICQLLEKKEGMFRQKMMGKRVNYACRSVISPDPCLAVNEIGIPPVFALRLTYPERVTPWNVTSLRDAIINGPDIHPGATHYVDRLSTVRLLPNRKSRISASRKLPSSRGVVTQSGKGFNYEYEGKVVHRHLRNGDIVLVNRQPTLHKPSIIALKVRVLPGEKTIRFHYANCDSFNADFDGDEINVHFPQDEISRAEAYNIVNADNQYIVPTRGDPKRALIQDHIVSAVLLTKRDTFLTGDQFNMLLYASGVSSSGSPSYNTNSCKKVSLVDSEDILRIPPPAIVKPQRLWTGKQVISAILDHITKGYLPFTVKKRAKVAREYFGKDESKKAEGANTVGEVPEKKMKSNPTSKDIDRDMRKEVQKDSKKKVKKIAERRLKVNSNYSMDEDIVFVYKNELVQGVIDKEQFGKYGLVHTVQEMYGPSTAGGLLSVFSRVFTSYLQMHGFTCGIDDLLLLQPYDNRRKQQLDICLNSGEEVHQQFVGHEKQHLDSSEMQVEIEKAIRHNGDAAIALLDGMMRSKLNSLTSAVTRIFPEGLVKPFRENCLSLMTLSGAKGGTFNFQQISLLLGQQELEGKRVPRMVSGKTLPCFRAWDSSARAGGFISDRYLTGLRPQEFYFHCMAGREGLVDTAVKTSRSGYLQRCLVKNLESLKVGYDYSVRDADGSIIQFRYGEDGVDVHLKNYLQEFEALAVLILSKNPVGQMDNVCQSEYIEEDNEFPSELAQKAAKFINDDAAAASYGLRHRKDRENFVKLVKNKYFMSLAQPGEPVGVIAGQSIGEPSTQMTLNTFHHAGRGEMNVTLGIPRLQEILMTASASIKTPTMTCPLLKGKSVDDAECLAAKLKRITIADLIEKIEVSMVPYTTTKRYPICTVYKLKIKLYKPELYPPHSGITIEGCKRTLQSAFLDKMEDAIENHMILLSKISGINEVDQGENEGKDENQEQDEDTDENPEQDVPGRPCRPESTDEEEKLEAEEGKKRKKSREDRRFYFAFDELYFEVHYQFDVKEPHILLAQTTAKKVYVKSAGAIEQCKVVEIHLDESGGGIPMLRKGKEARPGLQTAGVDFVAFWKMQDGLDIRRITCNDIHAVLNTYGVEAARAAIITEIFTVFNHYGVSVDMRHLTLIADYMTHNGGYRPMSRIGGIAESISPFSKMSFETASKFLVEAASYGRVDNLETPSARITLGLPAKVGTGCFDLMQEIDSMKASHSVPLLADAAAATATATATEVKKIAL</sequence>
<dbReference type="Gene3D" id="6.10.250.2940">
    <property type="match status" value="1"/>
</dbReference>
<evidence type="ECO:0000256" key="11">
    <source>
        <dbReference type="ARBA" id="ARBA00048552"/>
    </source>
</evidence>
<evidence type="ECO:0000256" key="12">
    <source>
        <dbReference type="RuleBase" id="RU004279"/>
    </source>
</evidence>
<dbReference type="InterPro" id="IPR007081">
    <property type="entry name" value="RNA_pol_Rpb1_5"/>
</dbReference>
<dbReference type="Gene3D" id="3.30.70.2850">
    <property type="match status" value="1"/>
</dbReference>
<evidence type="ECO:0000313" key="16">
    <source>
        <dbReference type="Proteomes" id="UP001153076"/>
    </source>
</evidence>
<dbReference type="Gene3D" id="1.10.274.100">
    <property type="entry name" value="RNA polymerase Rpb1, domain 3"/>
    <property type="match status" value="1"/>
</dbReference>
<evidence type="ECO:0000256" key="5">
    <source>
        <dbReference type="ARBA" id="ARBA00022695"/>
    </source>
</evidence>
<keyword evidence="10" id="KW-0539">Nucleus</keyword>
<dbReference type="PANTHER" id="PTHR19376:SF11">
    <property type="entry name" value="DNA-DIRECTED RNA POLYMERASE I SUBUNIT RPA1"/>
    <property type="match status" value="1"/>
</dbReference>
<evidence type="ECO:0000256" key="1">
    <source>
        <dbReference type="ARBA" id="ARBA00004123"/>
    </source>
</evidence>
<evidence type="ECO:0000256" key="10">
    <source>
        <dbReference type="ARBA" id="ARBA00023242"/>
    </source>
</evidence>
<evidence type="ECO:0000256" key="8">
    <source>
        <dbReference type="ARBA" id="ARBA00022842"/>
    </source>
</evidence>
<dbReference type="GO" id="GO:0003899">
    <property type="term" value="F:DNA-directed RNA polymerase activity"/>
    <property type="evidence" value="ECO:0007669"/>
    <property type="project" value="UniProtKB-EC"/>
</dbReference>
<dbReference type="GO" id="GO:0003677">
    <property type="term" value="F:DNA binding"/>
    <property type="evidence" value="ECO:0007669"/>
    <property type="project" value="InterPro"/>
</dbReference>
<dbReference type="InterPro" id="IPR007083">
    <property type="entry name" value="RNA_pol_Rpb1_4"/>
</dbReference>
<comment type="subcellular location">
    <subcellularLocation>
        <location evidence="1">Nucleus</location>
    </subcellularLocation>
</comment>
<comment type="similarity">
    <text evidence="2 12">Belongs to the RNA polymerase beta' chain family.</text>
</comment>
<dbReference type="InterPro" id="IPR000722">
    <property type="entry name" value="RNA_pol_asu"/>
</dbReference>
<dbReference type="CDD" id="cd01435">
    <property type="entry name" value="RNAP_I_RPA1_N"/>
    <property type="match status" value="1"/>
</dbReference>
<dbReference type="EMBL" id="JAKOGI010000069">
    <property type="protein sequence ID" value="KAJ8445882.1"/>
    <property type="molecule type" value="Genomic_DNA"/>
</dbReference>
<dbReference type="Gene3D" id="3.30.1490.180">
    <property type="entry name" value="RNA polymerase ii"/>
    <property type="match status" value="1"/>
</dbReference>
<dbReference type="InterPro" id="IPR007066">
    <property type="entry name" value="RNA_pol_Rpb1_3"/>
</dbReference>
<dbReference type="FunFam" id="2.40.40.20:FF:000019">
    <property type="entry name" value="DNA-directed RNA polymerase II subunit RPB1"/>
    <property type="match status" value="1"/>
</dbReference>
<comment type="catalytic activity">
    <reaction evidence="11 12">
        <text>RNA(n) + a ribonucleoside 5'-triphosphate = RNA(n+1) + diphosphate</text>
        <dbReference type="Rhea" id="RHEA:21248"/>
        <dbReference type="Rhea" id="RHEA-COMP:14527"/>
        <dbReference type="Rhea" id="RHEA-COMP:17342"/>
        <dbReference type="ChEBI" id="CHEBI:33019"/>
        <dbReference type="ChEBI" id="CHEBI:61557"/>
        <dbReference type="ChEBI" id="CHEBI:140395"/>
        <dbReference type="EC" id="2.7.7.6"/>
    </reaction>
</comment>
<keyword evidence="3 12" id="KW-0240">DNA-directed RNA polymerase</keyword>
<dbReference type="Gene3D" id="6.20.50.80">
    <property type="match status" value="1"/>
</dbReference>
<keyword evidence="16" id="KW-1185">Reference proteome</keyword>
<protein>
    <recommendedName>
        <fullName evidence="12">DNA-directed RNA polymerase subunit</fullName>
        <ecNumber evidence="12">2.7.7.6</ecNumber>
    </recommendedName>
</protein>
<dbReference type="InterPro" id="IPR042102">
    <property type="entry name" value="RNA_pol_Rpb1_3_sf"/>
</dbReference>
<dbReference type="CDD" id="cd02735">
    <property type="entry name" value="RNAP_I_Rpa1_C"/>
    <property type="match status" value="1"/>
</dbReference>
<name>A0A9Q1KMA6_9CARY</name>
<dbReference type="InterPro" id="IPR007080">
    <property type="entry name" value="RNA_pol_Rpb1_1"/>
</dbReference>
<dbReference type="InterPro" id="IPR045867">
    <property type="entry name" value="DNA-dir_RpoC_beta_prime"/>
</dbReference>
<feature type="compositionally biased region" description="Polar residues" evidence="13">
    <location>
        <begin position="256"/>
        <end position="269"/>
    </location>
</feature>
<dbReference type="OrthoDB" id="270392at2759"/>
<dbReference type="PANTHER" id="PTHR19376">
    <property type="entry name" value="DNA-DIRECTED RNA POLYMERASE"/>
    <property type="match status" value="1"/>
</dbReference>
<accession>A0A9Q1KMA6</accession>
<feature type="compositionally biased region" description="Basic and acidic residues" evidence="13">
    <location>
        <begin position="769"/>
        <end position="778"/>
    </location>
</feature>
<evidence type="ECO:0000256" key="9">
    <source>
        <dbReference type="ARBA" id="ARBA00023163"/>
    </source>
</evidence>
<dbReference type="Pfam" id="PF00623">
    <property type="entry name" value="RNA_pol_Rpb1_2"/>
    <property type="match status" value="1"/>
</dbReference>
<comment type="function">
    <text evidence="12">DNA-dependent RNA polymerase catalyzes the transcription of DNA into RNA using the four ribonucleoside triphosphates as substrates.</text>
</comment>
<keyword evidence="8" id="KW-0460">Magnesium</keyword>
<feature type="domain" description="RNA polymerase N-terminal" evidence="14">
    <location>
        <begin position="330"/>
        <end position="648"/>
    </location>
</feature>
<evidence type="ECO:0000256" key="2">
    <source>
        <dbReference type="ARBA" id="ARBA00006460"/>
    </source>
</evidence>